<feature type="region of interest" description="Disordered" evidence="1">
    <location>
        <begin position="27"/>
        <end position="49"/>
    </location>
</feature>
<feature type="compositionally biased region" description="Polar residues" evidence="1">
    <location>
        <begin position="27"/>
        <end position="40"/>
    </location>
</feature>
<feature type="region of interest" description="Disordered" evidence="1">
    <location>
        <begin position="81"/>
        <end position="111"/>
    </location>
</feature>
<feature type="compositionally biased region" description="Pro residues" evidence="1">
    <location>
        <begin position="299"/>
        <end position="313"/>
    </location>
</feature>
<protein>
    <submittedName>
        <fullName evidence="2">Uncharacterized protein</fullName>
    </submittedName>
</protein>
<dbReference type="Proteomes" id="UP000030653">
    <property type="component" value="Unassembled WGS sequence"/>
</dbReference>
<accession>M5G1V7</accession>
<feature type="region of interest" description="Disordered" evidence="1">
    <location>
        <begin position="372"/>
        <end position="445"/>
    </location>
</feature>
<evidence type="ECO:0000313" key="2">
    <source>
        <dbReference type="EMBL" id="EJT99881.1"/>
    </source>
</evidence>
<dbReference type="HOGENOM" id="CLU_549833_0_0_1"/>
<feature type="region of interest" description="Disordered" evidence="1">
    <location>
        <begin position="251"/>
        <end position="274"/>
    </location>
</feature>
<keyword evidence="3" id="KW-1185">Reference proteome</keyword>
<dbReference type="OrthoDB" id="2333993at2759"/>
<dbReference type="RefSeq" id="XP_040626779.1">
    <property type="nucleotide sequence ID" value="XM_040770398.1"/>
</dbReference>
<reference evidence="2 3" key="1">
    <citation type="journal article" date="2012" name="Science">
        <title>The Paleozoic origin of enzymatic lignin decomposition reconstructed from 31 fungal genomes.</title>
        <authorList>
            <person name="Floudas D."/>
            <person name="Binder M."/>
            <person name="Riley R."/>
            <person name="Barry K."/>
            <person name="Blanchette R.A."/>
            <person name="Henrissat B."/>
            <person name="Martinez A.T."/>
            <person name="Otillar R."/>
            <person name="Spatafora J.W."/>
            <person name="Yadav J.S."/>
            <person name="Aerts A."/>
            <person name="Benoit I."/>
            <person name="Boyd A."/>
            <person name="Carlson A."/>
            <person name="Copeland A."/>
            <person name="Coutinho P.M."/>
            <person name="de Vries R.P."/>
            <person name="Ferreira P."/>
            <person name="Findley K."/>
            <person name="Foster B."/>
            <person name="Gaskell J."/>
            <person name="Glotzer D."/>
            <person name="Gorecki P."/>
            <person name="Heitman J."/>
            <person name="Hesse C."/>
            <person name="Hori C."/>
            <person name="Igarashi K."/>
            <person name="Jurgens J.A."/>
            <person name="Kallen N."/>
            <person name="Kersten P."/>
            <person name="Kohler A."/>
            <person name="Kuees U."/>
            <person name="Kumar T.K.A."/>
            <person name="Kuo A."/>
            <person name="LaButti K."/>
            <person name="Larrondo L.F."/>
            <person name="Lindquist E."/>
            <person name="Ling A."/>
            <person name="Lombard V."/>
            <person name="Lucas S."/>
            <person name="Lundell T."/>
            <person name="Martin R."/>
            <person name="McLaughlin D.J."/>
            <person name="Morgenstern I."/>
            <person name="Morin E."/>
            <person name="Murat C."/>
            <person name="Nagy L.G."/>
            <person name="Nolan M."/>
            <person name="Ohm R.A."/>
            <person name="Patyshakuliyeva A."/>
            <person name="Rokas A."/>
            <person name="Ruiz-Duenas F.J."/>
            <person name="Sabat G."/>
            <person name="Salamov A."/>
            <person name="Samejima M."/>
            <person name="Schmutz J."/>
            <person name="Slot J.C."/>
            <person name="St John F."/>
            <person name="Stenlid J."/>
            <person name="Sun H."/>
            <person name="Sun S."/>
            <person name="Syed K."/>
            <person name="Tsang A."/>
            <person name="Wiebenga A."/>
            <person name="Young D."/>
            <person name="Pisabarro A."/>
            <person name="Eastwood D.C."/>
            <person name="Martin F."/>
            <person name="Cullen D."/>
            <person name="Grigoriev I.V."/>
            <person name="Hibbett D.S."/>
        </authorList>
    </citation>
    <scope>NUCLEOTIDE SEQUENCE [LARGE SCALE GENOMIC DNA]</scope>
    <source>
        <strain evidence="2 3">DJM-731 SS1</strain>
    </source>
</reference>
<name>M5G1V7_DACPD</name>
<dbReference type="STRING" id="1858805.M5G1V7"/>
<sequence length="496" mass="54947">MPYNVEAALAHQYYHSGYLPYQTEHATGLSSTQRPHSGPSSAPDPATFDFPSGTTKYDCPWCDKSYTGPNGRSIWRRHAQEKHNLPCNSRRSRWDADPDRPRNSEDKKDRNLACKRQWAKDNRIKKRLLKQLDTFSPSNLRRTKIEADLTQCTKRLRSKSVEKENLEPPLFQAPYSQRTPVFAQMDSNAAASDVYDYASDPSVSGWSTASQESTLLDGWDGFNSALSEAPSPDTVTRDDPVSMLVSYTTAAAAEARRSPPSPVHSVAPRDDEVYSEEEAEEMMQFVEQYSIADSDSDGDPPPPGAVEQFPPPSNFEHANGASYSLSLDAPGDSSNVSEMSGLIHDNYSCTHVTAVAPFSLAIRRAIWKREQEEAEEESKIEESLFTPANDSESDDYAFGDRTYEQEGQFSPLHPVSSTSFQVNSDRRSISGPAATPGLGKCSKMTESPFHIKPVETTPDKRRLAWELGLGADSSPGSGFYLAQVKSAVAGRWVDEF</sequence>
<dbReference type="EMBL" id="JH795868">
    <property type="protein sequence ID" value="EJT99881.1"/>
    <property type="molecule type" value="Genomic_DNA"/>
</dbReference>
<feature type="compositionally biased region" description="Basic and acidic residues" evidence="1">
    <location>
        <begin position="92"/>
        <end position="111"/>
    </location>
</feature>
<evidence type="ECO:0000313" key="3">
    <source>
        <dbReference type="Proteomes" id="UP000030653"/>
    </source>
</evidence>
<dbReference type="GeneID" id="63685460"/>
<organism evidence="2 3">
    <name type="scientific">Dacryopinax primogenitus (strain DJM 731)</name>
    <name type="common">Brown rot fungus</name>
    <dbReference type="NCBI Taxonomy" id="1858805"/>
    <lineage>
        <taxon>Eukaryota</taxon>
        <taxon>Fungi</taxon>
        <taxon>Dikarya</taxon>
        <taxon>Basidiomycota</taxon>
        <taxon>Agaricomycotina</taxon>
        <taxon>Dacrymycetes</taxon>
        <taxon>Dacrymycetales</taxon>
        <taxon>Dacrymycetaceae</taxon>
        <taxon>Dacryopinax</taxon>
    </lineage>
</organism>
<gene>
    <name evidence="2" type="ORF">DACRYDRAFT_117508</name>
</gene>
<dbReference type="AlphaFoldDB" id="M5G1V7"/>
<proteinExistence type="predicted"/>
<feature type="region of interest" description="Disordered" evidence="1">
    <location>
        <begin position="292"/>
        <end position="335"/>
    </location>
</feature>
<evidence type="ECO:0000256" key="1">
    <source>
        <dbReference type="SAM" id="MobiDB-lite"/>
    </source>
</evidence>